<proteinExistence type="predicted"/>
<reference evidence="3" key="1">
    <citation type="journal article" date="2019" name="Int. J. Syst. Evol. Microbiol.">
        <title>The Global Catalogue of Microorganisms (GCM) 10K type strain sequencing project: providing services to taxonomists for standard genome sequencing and annotation.</title>
        <authorList>
            <consortium name="The Broad Institute Genomics Platform"/>
            <consortium name="The Broad Institute Genome Sequencing Center for Infectious Disease"/>
            <person name="Wu L."/>
            <person name="Ma J."/>
        </authorList>
    </citation>
    <scope>NUCLEOTIDE SEQUENCE [LARGE SCALE GENOMIC DNA]</scope>
    <source>
        <strain evidence="3">JCM 9088</strain>
    </source>
</reference>
<dbReference type="InterPro" id="IPR003615">
    <property type="entry name" value="HNH_nuc"/>
</dbReference>
<comment type="caution">
    <text evidence="2">The sequence shown here is derived from an EMBL/GenBank/DDBJ whole genome shotgun (WGS) entry which is preliminary data.</text>
</comment>
<dbReference type="Pfam" id="PF13392">
    <property type="entry name" value="HNH_3"/>
    <property type="match status" value="1"/>
</dbReference>
<dbReference type="Proteomes" id="UP001500403">
    <property type="component" value="Unassembled WGS sequence"/>
</dbReference>
<name>A0ABP6K4R3_9ACTN</name>
<evidence type="ECO:0000259" key="1">
    <source>
        <dbReference type="Pfam" id="PF13392"/>
    </source>
</evidence>
<evidence type="ECO:0000313" key="2">
    <source>
        <dbReference type="EMBL" id="GAA2972240.1"/>
    </source>
</evidence>
<dbReference type="InterPro" id="IPR036955">
    <property type="entry name" value="AP2/ERF_dom_sf"/>
</dbReference>
<sequence>MLLSVEDHERLGPRRLSIGSHGYAQMWNGQTVVLLHRWLMDVPGGTGYRLIVDHINRNRLDCRRENLRLVTPSQSNLNRAIAGRELPRGVYRARSGRYQGALKRNRITTHLGTFDTAEQAAAVVEAARSIADADALSRPAA</sequence>
<evidence type="ECO:0000313" key="3">
    <source>
        <dbReference type="Proteomes" id="UP001500403"/>
    </source>
</evidence>
<gene>
    <name evidence="2" type="ORF">GCM10010446_66030</name>
</gene>
<dbReference type="Gene3D" id="3.30.730.10">
    <property type="entry name" value="AP2/ERF domain"/>
    <property type="match status" value="1"/>
</dbReference>
<dbReference type="InterPro" id="IPR016177">
    <property type="entry name" value="DNA-bd_dom_sf"/>
</dbReference>
<dbReference type="EMBL" id="BAAAUD010000107">
    <property type="protein sequence ID" value="GAA2972240.1"/>
    <property type="molecule type" value="Genomic_DNA"/>
</dbReference>
<protein>
    <recommendedName>
        <fullName evidence="1">HNH nuclease domain-containing protein</fullName>
    </recommendedName>
</protein>
<keyword evidence="3" id="KW-1185">Reference proteome</keyword>
<dbReference type="SUPFAM" id="SSF54060">
    <property type="entry name" value="His-Me finger endonucleases"/>
    <property type="match status" value="1"/>
</dbReference>
<dbReference type="Gene3D" id="3.90.75.20">
    <property type="match status" value="1"/>
</dbReference>
<dbReference type="InterPro" id="IPR044925">
    <property type="entry name" value="His-Me_finger_sf"/>
</dbReference>
<accession>A0ABP6K4R3</accession>
<dbReference type="SUPFAM" id="SSF54171">
    <property type="entry name" value="DNA-binding domain"/>
    <property type="match status" value="1"/>
</dbReference>
<feature type="domain" description="HNH nuclease" evidence="1">
    <location>
        <begin position="50"/>
        <end position="75"/>
    </location>
</feature>
<organism evidence="2 3">
    <name type="scientific">Streptomyces enissocaesilis</name>
    <dbReference type="NCBI Taxonomy" id="332589"/>
    <lineage>
        <taxon>Bacteria</taxon>
        <taxon>Bacillati</taxon>
        <taxon>Actinomycetota</taxon>
        <taxon>Actinomycetes</taxon>
        <taxon>Kitasatosporales</taxon>
        <taxon>Streptomycetaceae</taxon>
        <taxon>Streptomyces</taxon>
        <taxon>Streptomyces rochei group</taxon>
    </lineage>
</organism>